<evidence type="ECO:0000313" key="2">
    <source>
        <dbReference type="EMBL" id="RCK79754.1"/>
    </source>
</evidence>
<evidence type="ECO:0000313" key="3">
    <source>
        <dbReference type="Proteomes" id="UP000252355"/>
    </source>
</evidence>
<gene>
    <name evidence="2" type="ORF">OZSIB_3908</name>
</gene>
<reference evidence="2 3" key="1">
    <citation type="submission" date="2018-05" db="EMBL/GenBank/DDBJ databases">
        <title>A metagenomic window into the 2 km-deep terrestrial subsurface aquifer revealed taxonomically and functionally diverse microbial community comprising novel uncultured bacterial lineages.</title>
        <authorList>
            <person name="Kadnikov V.V."/>
            <person name="Mardanov A.V."/>
            <person name="Beletsky A.V."/>
            <person name="Banks D."/>
            <person name="Pimenov N.V."/>
            <person name="Frank Y.A."/>
            <person name="Karnachuk O.V."/>
            <person name="Ravin N.V."/>
        </authorList>
    </citation>
    <scope>NUCLEOTIDE SEQUENCE [LARGE SCALE GENOMIC DNA]</scope>
    <source>
        <strain evidence="2">BY5</strain>
    </source>
</reference>
<accession>A0A367ZNQ1</accession>
<dbReference type="EMBL" id="QOQW01000010">
    <property type="protein sequence ID" value="RCK79754.1"/>
    <property type="molecule type" value="Genomic_DNA"/>
</dbReference>
<dbReference type="Proteomes" id="UP000252355">
    <property type="component" value="Unassembled WGS sequence"/>
</dbReference>
<dbReference type="AlphaFoldDB" id="A0A367ZNQ1"/>
<organism evidence="2 3">
    <name type="scientific">Candidatus Ozemobacter sibiricus</name>
    <dbReference type="NCBI Taxonomy" id="2268124"/>
    <lineage>
        <taxon>Bacteria</taxon>
        <taxon>Candidatus Ozemobacteria</taxon>
        <taxon>Candidatus Ozemobacterales</taxon>
        <taxon>Candidatus Ozemobacteraceae</taxon>
        <taxon>Candidatus Ozemobacter</taxon>
    </lineage>
</organism>
<feature type="compositionally biased region" description="Pro residues" evidence="1">
    <location>
        <begin position="345"/>
        <end position="356"/>
    </location>
</feature>
<name>A0A367ZNQ1_9BACT</name>
<sequence length="363" mass="40983">MWARPDRGGRPGPRWEAAVAKLDRRLLFICLLAWLVVGPVARAAAIMVRAQPGDPEVRAILFHERDARAWIYYQGQRLHVIPKMRIDAEWKVEEIRRESVLFYRSSTHSFIEMTLALPRQARRHRGYSFFGHPIGLWEALELVSRGFGFHAVMHFQAGGTVVPCHHAESLERMLLKILPPHHRFALAGPVLLVLPVRPAAEPWTEVLARMRKTDPEALTIRFPGLKKPGSLVSRGDDIQFVLRQIALGGETPLQFPKDLHFPVYASFKDVPFCQILTKVVYLNQCFLIEREDGLEIQPFPRQIQPVLTPPVPDLLQAGPQEPQMGWGPQPPLPTDPEAAGWERLPPGPPAIGPVPPGQQRDSE</sequence>
<protein>
    <submittedName>
        <fullName evidence="2">Uncharacterized protein</fullName>
    </submittedName>
</protein>
<proteinExistence type="predicted"/>
<comment type="caution">
    <text evidence="2">The sequence shown here is derived from an EMBL/GenBank/DDBJ whole genome shotgun (WGS) entry which is preliminary data.</text>
</comment>
<feature type="region of interest" description="Disordered" evidence="1">
    <location>
        <begin position="313"/>
        <end position="363"/>
    </location>
</feature>
<evidence type="ECO:0000256" key="1">
    <source>
        <dbReference type="SAM" id="MobiDB-lite"/>
    </source>
</evidence>